<organism evidence="3 4">
    <name type="scientific">Kitasatospora aureofaciens</name>
    <name type="common">Streptomyces aureofaciens</name>
    <dbReference type="NCBI Taxonomy" id="1894"/>
    <lineage>
        <taxon>Bacteria</taxon>
        <taxon>Bacillati</taxon>
        <taxon>Actinomycetota</taxon>
        <taxon>Actinomycetes</taxon>
        <taxon>Kitasatosporales</taxon>
        <taxon>Streptomycetaceae</taxon>
        <taxon>Kitasatospora</taxon>
    </lineage>
</organism>
<evidence type="ECO:0000259" key="2">
    <source>
        <dbReference type="Pfam" id="PF11575"/>
    </source>
</evidence>
<feature type="compositionally biased region" description="Low complexity" evidence="1">
    <location>
        <begin position="296"/>
        <end position="311"/>
    </location>
</feature>
<dbReference type="Pfam" id="PF11575">
    <property type="entry name" value="FhuF_C"/>
    <property type="match status" value="1"/>
</dbReference>
<dbReference type="Proteomes" id="UP000610124">
    <property type="component" value="Unassembled WGS sequence"/>
</dbReference>
<evidence type="ECO:0000313" key="4">
    <source>
        <dbReference type="Proteomes" id="UP000610124"/>
    </source>
</evidence>
<feature type="compositionally biased region" description="Basic residues" evidence="1">
    <location>
        <begin position="1"/>
        <end position="10"/>
    </location>
</feature>
<reference evidence="3" key="2">
    <citation type="submission" date="2020-09" db="EMBL/GenBank/DDBJ databases">
        <authorList>
            <person name="Sun Q."/>
            <person name="Ohkuma M."/>
        </authorList>
    </citation>
    <scope>NUCLEOTIDE SEQUENCE</scope>
    <source>
        <strain evidence="3">JCM 4434</strain>
    </source>
</reference>
<feature type="compositionally biased region" description="Low complexity" evidence="1">
    <location>
        <begin position="51"/>
        <end position="65"/>
    </location>
</feature>
<sequence>MLSPGHRRAPVRPGPAPRGRAATGRTTGAPVDPMGPAMTASSTRPGPAPCAPRTTEAHTPAHAPDTPTPCAPSYHRLTALTPILDVRCAPPRRGGGWLPVADLTADPGAVRELVAHNARQGLARYGRPLRPDVAAGFGLHRLVWPVSLLFTVPWFLERRVPLLGPDDVSLRRGPASAELTVRPEAFVCLPDDPAAGSPGARTAPDENALAARLRCSLGEFLAPVLTAFRPEVRRGPRVLWAMATDAVVEGLWYAGGLLGERERARAELSALLVPGERSACAPGAGPTPAPAPAPFTPGAGFAPPAPGRTGASGTDRSRASCCLVYTVEPGEMCGGCPRVTRR</sequence>
<proteinExistence type="predicted"/>
<feature type="compositionally biased region" description="Pro residues" evidence="1">
    <location>
        <begin position="285"/>
        <end position="295"/>
    </location>
</feature>
<gene>
    <name evidence="3" type="ORF">GCM10010502_12370</name>
</gene>
<protein>
    <recommendedName>
        <fullName evidence="2">Ferric siderophore reductase C-terminal domain-containing protein</fullName>
    </recommendedName>
</protein>
<dbReference type="GO" id="GO:0051537">
    <property type="term" value="F:2 iron, 2 sulfur cluster binding"/>
    <property type="evidence" value="ECO:0007669"/>
    <property type="project" value="InterPro"/>
</dbReference>
<evidence type="ECO:0000313" key="3">
    <source>
        <dbReference type="EMBL" id="GGU62997.1"/>
    </source>
</evidence>
<comment type="caution">
    <text evidence="3">The sequence shown here is derived from an EMBL/GenBank/DDBJ whole genome shotgun (WGS) entry which is preliminary data.</text>
</comment>
<dbReference type="InterPro" id="IPR024726">
    <property type="entry name" value="FhuF_C"/>
</dbReference>
<reference evidence="3" key="1">
    <citation type="journal article" date="2014" name="Int. J. Syst. Evol. Microbiol.">
        <title>Complete genome sequence of Corynebacterium casei LMG S-19264T (=DSM 44701T), isolated from a smear-ripened cheese.</title>
        <authorList>
            <consortium name="US DOE Joint Genome Institute (JGI-PGF)"/>
            <person name="Walter F."/>
            <person name="Albersmeier A."/>
            <person name="Kalinowski J."/>
            <person name="Ruckert C."/>
        </authorList>
    </citation>
    <scope>NUCLEOTIDE SEQUENCE</scope>
    <source>
        <strain evidence="3">JCM 4434</strain>
    </source>
</reference>
<feature type="region of interest" description="Disordered" evidence="1">
    <location>
        <begin position="1"/>
        <end position="69"/>
    </location>
</feature>
<name>A0A8H9HFN9_KITAU</name>
<accession>A0A8H9HFN9</accession>
<evidence type="ECO:0000256" key="1">
    <source>
        <dbReference type="SAM" id="MobiDB-lite"/>
    </source>
</evidence>
<feature type="region of interest" description="Disordered" evidence="1">
    <location>
        <begin position="279"/>
        <end position="316"/>
    </location>
</feature>
<feature type="domain" description="Ferric siderophore reductase C-terminal" evidence="2">
    <location>
        <begin position="318"/>
        <end position="338"/>
    </location>
</feature>
<dbReference type="AlphaFoldDB" id="A0A8H9HFN9"/>
<dbReference type="EMBL" id="BMUB01000002">
    <property type="protein sequence ID" value="GGU62997.1"/>
    <property type="molecule type" value="Genomic_DNA"/>
</dbReference>
<feature type="compositionally biased region" description="Low complexity" evidence="1">
    <location>
        <begin position="17"/>
        <end position="30"/>
    </location>
</feature>